<dbReference type="Proteomes" id="UP000693738">
    <property type="component" value="Unassembled WGS sequence"/>
</dbReference>
<feature type="compositionally biased region" description="Acidic residues" evidence="1">
    <location>
        <begin position="216"/>
        <end position="238"/>
    </location>
</feature>
<comment type="caution">
    <text evidence="2">The sequence shown here is derived from an EMBL/GenBank/DDBJ whole genome shotgun (WGS) entry which is preliminary data.</text>
</comment>
<feature type="region of interest" description="Disordered" evidence="1">
    <location>
        <begin position="1"/>
        <end position="25"/>
    </location>
</feature>
<evidence type="ECO:0000256" key="1">
    <source>
        <dbReference type="SAM" id="MobiDB-lite"/>
    </source>
</evidence>
<evidence type="ECO:0000313" key="2">
    <source>
        <dbReference type="EMBL" id="CAG7557909.1"/>
    </source>
</evidence>
<protein>
    <submittedName>
        <fullName evidence="2">Uncharacterized protein</fullName>
    </submittedName>
</protein>
<feature type="region of interest" description="Disordered" evidence="1">
    <location>
        <begin position="192"/>
        <end position="250"/>
    </location>
</feature>
<evidence type="ECO:0000313" key="3">
    <source>
        <dbReference type="Proteomes" id="UP000693738"/>
    </source>
</evidence>
<sequence>MSHQDSHYDSDGSITHTSHSSDEDPLDEYVEGRICHFLGHLEAIPINREGTLAHVHHAWIRALGAPDREFSVLNSNAHGPRFDFCFKLPSPGNNWLARTSDGTGGTTELFETVQKHSTKGYKIHVYECVHLQSSSWIIESYLKEEKMKRVSEGENMIWDLQQRLGFEIGDGYARHFRDRPFKYHGFGRDIRDRDGDEYDDEDERLDRGEYLSDLSEYADEGSDEEAEDEEVEDEDEESVPTIGAIWGSLA</sequence>
<dbReference type="EMBL" id="CAJSTJ010000121">
    <property type="protein sequence ID" value="CAG7557909.1"/>
    <property type="molecule type" value="Genomic_DNA"/>
</dbReference>
<gene>
    <name evidence="2" type="ORF">FEQUK3_LOCUS3660</name>
</gene>
<reference evidence="2" key="1">
    <citation type="submission" date="2021-05" db="EMBL/GenBank/DDBJ databases">
        <authorList>
            <person name="Khan N."/>
        </authorList>
    </citation>
    <scope>NUCLEOTIDE SEQUENCE</scope>
</reference>
<name>A0A8J2IZP2_FUSEQ</name>
<feature type="compositionally biased region" description="Basic and acidic residues" evidence="1">
    <location>
        <begin position="1"/>
        <end position="10"/>
    </location>
</feature>
<accession>A0A8J2IZP2</accession>
<dbReference type="AlphaFoldDB" id="A0A8J2IZP2"/>
<proteinExistence type="predicted"/>
<organism evidence="2 3">
    <name type="scientific">Fusarium equiseti</name>
    <name type="common">Fusarium scirpi</name>
    <dbReference type="NCBI Taxonomy" id="61235"/>
    <lineage>
        <taxon>Eukaryota</taxon>
        <taxon>Fungi</taxon>
        <taxon>Dikarya</taxon>
        <taxon>Ascomycota</taxon>
        <taxon>Pezizomycotina</taxon>
        <taxon>Sordariomycetes</taxon>
        <taxon>Hypocreomycetidae</taxon>
        <taxon>Hypocreales</taxon>
        <taxon>Nectriaceae</taxon>
        <taxon>Fusarium</taxon>
        <taxon>Fusarium incarnatum-equiseti species complex</taxon>
    </lineage>
</organism>